<dbReference type="Gene3D" id="3.40.50.300">
    <property type="entry name" value="P-loop containing nucleotide triphosphate hydrolases"/>
    <property type="match status" value="2"/>
</dbReference>
<dbReference type="KEGG" id="hcz:G9Q37_05850"/>
<keyword evidence="1" id="KW-1133">Transmembrane helix</keyword>
<keyword evidence="1" id="KW-0472">Membrane</keyword>
<dbReference type="InterPro" id="IPR027417">
    <property type="entry name" value="P-loop_NTPase"/>
</dbReference>
<dbReference type="Pfam" id="PF00004">
    <property type="entry name" value="AAA"/>
    <property type="match status" value="2"/>
</dbReference>
<dbReference type="Proteomes" id="UP000503162">
    <property type="component" value="Chromosome"/>
</dbReference>
<dbReference type="GO" id="GO:0016887">
    <property type="term" value="F:ATP hydrolysis activity"/>
    <property type="evidence" value="ECO:0007669"/>
    <property type="project" value="InterPro"/>
</dbReference>
<reference evidence="3 4" key="1">
    <citation type="submission" date="2020-03" db="EMBL/GenBank/DDBJ databases">
        <title>Hydrogenophaga sp. nov. isolated from cyanobacterial mat.</title>
        <authorList>
            <person name="Thorat V."/>
            <person name="Kirdat K."/>
            <person name="Tiwarekar B."/>
            <person name="Costa E.D."/>
            <person name="Yadav A."/>
        </authorList>
    </citation>
    <scope>NUCLEOTIDE SEQUENCE [LARGE SCALE GENOMIC DNA]</scope>
    <source>
        <strain evidence="3 4">BA0156</strain>
    </source>
</reference>
<feature type="transmembrane region" description="Helical" evidence="1">
    <location>
        <begin position="92"/>
        <end position="110"/>
    </location>
</feature>
<dbReference type="InterPro" id="IPR050168">
    <property type="entry name" value="AAA_ATPase_domain"/>
</dbReference>
<feature type="transmembrane region" description="Helical" evidence="1">
    <location>
        <begin position="20"/>
        <end position="41"/>
    </location>
</feature>
<dbReference type="GO" id="GO:0005524">
    <property type="term" value="F:ATP binding"/>
    <property type="evidence" value="ECO:0007669"/>
    <property type="project" value="UniProtKB-KW"/>
</dbReference>
<sequence length="665" mass="72726">MFKEFIYAIEYQASLRTAQLTAILQFFWLLKMLVSIVFEGGPQLDHRAVNGEFMIPMLIVIIGTIALFWRVLGRWVLGSWSNNESFWMEHSAFRHALWGAGVMAILWLVYERFDATMMYLTGYVLYLTILTLLARAGPLTNGICRQARTRAGARAQRREDGPPSVARAVMPKISFKDIHGNADTKARLKEAAQAVIAKRGGARTERNGILLSGKPGNGKTMFVEALAGELKLPLLQLTYGDVASPWVGEKTARINAAFAQARRQQPCVLFIDEADSFLSSRDGEAGNGVKEDRDVVNALLTLMVDIRKERVILVAATNHMDRLDAAGVREGRFDFKVEITPPDAEARVGLLKLGLETHLPKASVDPVVIESVARRWNGYSAKRILAVTEELGPYLHRAGRVTPGYEDFMGALRALQGRKGVLLENVKTLDELVLSPVTRESLGLIAGRMADPQHTEAHGGTLPAGVLFYGPPGTGKTATAKALAKSIDWAFLTATGADLARTPAELQKLHDQANELRPCVIFVDEADELLRSRDLSPHTEGTNKLLTLMDGVGDRVKDVVWIAATNNPEQIDPALLRGGRFTEKVPFDRPSAKSLSLYLETWFASRKVRLAGGLTVAAVAQTLKGESIANAEAVAQGALNRAISRRSTPLVVTSADIEHAVVTVL</sequence>
<evidence type="ECO:0000256" key="1">
    <source>
        <dbReference type="SAM" id="Phobius"/>
    </source>
</evidence>
<dbReference type="AlphaFoldDB" id="A0A6G8IF58"/>
<keyword evidence="4" id="KW-1185">Reference proteome</keyword>
<keyword evidence="1" id="KW-0812">Transmembrane</keyword>
<dbReference type="SUPFAM" id="SSF52540">
    <property type="entry name" value="P-loop containing nucleoside triphosphate hydrolases"/>
    <property type="match status" value="2"/>
</dbReference>
<organism evidence="3 4">
    <name type="scientific">Hydrogenophaga crocea</name>
    <dbReference type="NCBI Taxonomy" id="2716225"/>
    <lineage>
        <taxon>Bacteria</taxon>
        <taxon>Pseudomonadati</taxon>
        <taxon>Pseudomonadota</taxon>
        <taxon>Betaproteobacteria</taxon>
        <taxon>Burkholderiales</taxon>
        <taxon>Comamonadaceae</taxon>
        <taxon>Hydrogenophaga</taxon>
    </lineage>
</organism>
<proteinExistence type="predicted"/>
<feature type="transmembrane region" description="Helical" evidence="1">
    <location>
        <begin position="53"/>
        <end position="72"/>
    </location>
</feature>
<dbReference type="Gene3D" id="1.10.8.60">
    <property type="match status" value="2"/>
</dbReference>
<dbReference type="EMBL" id="CP049989">
    <property type="protein sequence ID" value="QIM51698.1"/>
    <property type="molecule type" value="Genomic_DNA"/>
</dbReference>
<dbReference type="InterPro" id="IPR003593">
    <property type="entry name" value="AAA+_ATPase"/>
</dbReference>
<dbReference type="PANTHER" id="PTHR23077">
    <property type="entry name" value="AAA-FAMILY ATPASE"/>
    <property type="match status" value="1"/>
</dbReference>
<feature type="domain" description="AAA+ ATPase" evidence="2">
    <location>
        <begin position="205"/>
        <end position="343"/>
    </location>
</feature>
<keyword evidence="3" id="KW-0547">Nucleotide-binding</keyword>
<dbReference type="InterPro" id="IPR003959">
    <property type="entry name" value="ATPase_AAA_core"/>
</dbReference>
<dbReference type="CDD" id="cd19481">
    <property type="entry name" value="RecA-like_protease"/>
    <property type="match status" value="2"/>
</dbReference>
<dbReference type="SMART" id="SM00382">
    <property type="entry name" value="AAA"/>
    <property type="match status" value="2"/>
</dbReference>
<feature type="transmembrane region" description="Helical" evidence="1">
    <location>
        <begin position="117"/>
        <end position="136"/>
    </location>
</feature>
<evidence type="ECO:0000259" key="2">
    <source>
        <dbReference type="SMART" id="SM00382"/>
    </source>
</evidence>
<accession>A0A6G8IF58</accession>
<keyword evidence="3" id="KW-0067">ATP-binding</keyword>
<evidence type="ECO:0000313" key="4">
    <source>
        <dbReference type="Proteomes" id="UP000503162"/>
    </source>
</evidence>
<name>A0A6G8IF58_9BURK</name>
<gene>
    <name evidence="3" type="ORF">G9Q37_05850</name>
</gene>
<dbReference type="RefSeq" id="WP_166225882.1">
    <property type="nucleotide sequence ID" value="NZ_CP049989.1"/>
</dbReference>
<evidence type="ECO:0000313" key="3">
    <source>
        <dbReference type="EMBL" id="QIM51698.1"/>
    </source>
</evidence>
<feature type="domain" description="AAA+ ATPase" evidence="2">
    <location>
        <begin position="462"/>
        <end position="591"/>
    </location>
</feature>
<protein>
    <submittedName>
        <fullName evidence="3">ATP-binding protein</fullName>
    </submittedName>
</protein>